<protein>
    <submittedName>
        <fullName evidence="3">Uncharacterized protein SHR1-2</fullName>
    </submittedName>
</protein>
<evidence type="ECO:0000313" key="4">
    <source>
        <dbReference type="Proteomes" id="UP000001514"/>
    </source>
</evidence>
<evidence type="ECO:0000256" key="1">
    <source>
        <dbReference type="ARBA" id="ARBA00023015"/>
    </source>
</evidence>
<evidence type="ECO:0000256" key="2">
    <source>
        <dbReference type="ARBA" id="ARBA00023163"/>
    </source>
</evidence>
<dbReference type="PANTHER" id="PTHR31636">
    <property type="entry name" value="OSJNBA0084A10.13 PROTEIN-RELATED"/>
    <property type="match status" value="1"/>
</dbReference>
<dbReference type="FunCoup" id="D8T1A4">
    <property type="interactions" value="656"/>
</dbReference>
<proteinExistence type="predicted"/>
<accession>D8T1A4</accession>
<dbReference type="KEGG" id="smo:SELMODRAFT_129615"/>
<dbReference type="Gramene" id="EFJ09609">
    <property type="protein sequence ID" value="EFJ09609"/>
    <property type="gene ID" value="SELMODRAFT_129615"/>
</dbReference>
<dbReference type="PROSITE" id="PS50985">
    <property type="entry name" value="GRAS"/>
    <property type="match status" value="1"/>
</dbReference>
<name>D8T1A4_SELML</name>
<dbReference type="EMBL" id="GL377661">
    <property type="protein sequence ID" value="EFJ09609.1"/>
    <property type="molecule type" value="Genomic_DNA"/>
</dbReference>
<organism evidence="4">
    <name type="scientific">Selaginella moellendorffii</name>
    <name type="common">Spikemoss</name>
    <dbReference type="NCBI Taxonomy" id="88036"/>
    <lineage>
        <taxon>Eukaryota</taxon>
        <taxon>Viridiplantae</taxon>
        <taxon>Streptophyta</taxon>
        <taxon>Embryophyta</taxon>
        <taxon>Tracheophyta</taxon>
        <taxon>Lycopodiopsida</taxon>
        <taxon>Selaginellales</taxon>
        <taxon>Selaginellaceae</taxon>
        <taxon>Selaginella</taxon>
    </lineage>
</organism>
<sequence length="403" mass="45528">MDQSDRIELTQLPALQRGDGRWAASLLIECAAAVVQKDAARVQHFMWMLNELASPYGDFDQRLASCFLQGLFCRITGTGSRQHRVLCSAAERQCLFDPMRKMMLKFQEMSPWTTFGHVAANGALMEAVEGEFRVHILDVSSTMCTQWPTLLEALATRSDGAPHLRLTSILVSSEEAVVKVMTEVGARLRKFARLMGVPFEFRLLQQPELELLDVATIQPRAGEALIVNCIHSLHNVSERPPPSSSSSAASPRDLVLNTFRSLNPKLVIIADDEADLISRGDFMSRFVEAVRYYSLFFESVEESFPRTSNERLMLERIVSRKIVNLLACDEASISERQEKSSQWVMRMRRAGFALAKFSDDVADDARALLKRYKEGWGYTNTDVGLFLTWKEQPTVFATSWKPF</sequence>
<dbReference type="GO" id="GO:0043565">
    <property type="term" value="F:sequence-specific DNA binding"/>
    <property type="evidence" value="ECO:0000318"/>
    <property type="project" value="GO_Central"/>
</dbReference>
<dbReference type="STRING" id="88036.D8T1A4"/>
<keyword evidence="2" id="KW-0804">Transcription</keyword>
<reference evidence="3 4" key="1">
    <citation type="journal article" date="2011" name="Science">
        <title>The Selaginella genome identifies genetic changes associated with the evolution of vascular plants.</title>
        <authorList>
            <person name="Banks J.A."/>
            <person name="Nishiyama T."/>
            <person name="Hasebe M."/>
            <person name="Bowman J.L."/>
            <person name="Gribskov M."/>
            <person name="dePamphilis C."/>
            <person name="Albert V.A."/>
            <person name="Aono N."/>
            <person name="Aoyama T."/>
            <person name="Ambrose B.A."/>
            <person name="Ashton N.W."/>
            <person name="Axtell M.J."/>
            <person name="Barker E."/>
            <person name="Barker M.S."/>
            <person name="Bennetzen J.L."/>
            <person name="Bonawitz N.D."/>
            <person name="Chapple C."/>
            <person name="Cheng C."/>
            <person name="Correa L.G."/>
            <person name="Dacre M."/>
            <person name="DeBarry J."/>
            <person name="Dreyer I."/>
            <person name="Elias M."/>
            <person name="Engstrom E.M."/>
            <person name="Estelle M."/>
            <person name="Feng L."/>
            <person name="Finet C."/>
            <person name="Floyd S.K."/>
            <person name="Frommer W.B."/>
            <person name="Fujita T."/>
            <person name="Gramzow L."/>
            <person name="Gutensohn M."/>
            <person name="Harholt J."/>
            <person name="Hattori M."/>
            <person name="Heyl A."/>
            <person name="Hirai T."/>
            <person name="Hiwatashi Y."/>
            <person name="Ishikawa M."/>
            <person name="Iwata M."/>
            <person name="Karol K.G."/>
            <person name="Koehler B."/>
            <person name="Kolukisaoglu U."/>
            <person name="Kubo M."/>
            <person name="Kurata T."/>
            <person name="Lalonde S."/>
            <person name="Li K."/>
            <person name="Li Y."/>
            <person name="Litt A."/>
            <person name="Lyons E."/>
            <person name="Manning G."/>
            <person name="Maruyama T."/>
            <person name="Michael T.P."/>
            <person name="Mikami K."/>
            <person name="Miyazaki S."/>
            <person name="Morinaga S."/>
            <person name="Murata T."/>
            <person name="Mueller-Roeber B."/>
            <person name="Nelson D.R."/>
            <person name="Obara M."/>
            <person name="Oguri Y."/>
            <person name="Olmstead R.G."/>
            <person name="Onodera N."/>
            <person name="Petersen B.L."/>
            <person name="Pils B."/>
            <person name="Prigge M."/>
            <person name="Rensing S.A."/>
            <person name="Riano-Pachon D.M."/>
            <person name="Roberts A.W."/>
            <person name="Sato Y."/>
            <person name="Scheller H.V."/>
            <person name="Schulz B."/>
            <person name="Schulz C."/>
            <person name="Shakirov E.V."/>
            <person name="Shibagaki N."/>
            <person name="Shinohara N."/>
            <person name="Shippen D.E."/>
            <person name="Soerensen I."/>
            <person name="Sotooka R."/>
            <person name="Sugimoto N."/>
            <person name="Sugita M."/>
            <person name="Sumikawa N."/>
            <person name="Tanurdzic M."/>
            <person name="Theissen G."/>
            <person name="Ulvskov P."/>
            <person name="Wakazuki S."/>
            <person name="Weng J.K."/>
            <person name="Willats W.W."/>
            <person name="Wipf D."/>
            <person name="Wolf P.G."/>
            <person name="Yang L."/>
            <person name="Zimmer A.D."/>
            <person name="Zhu Q."/>
            <person name="Mitros T."/>
            <person name="Hellsten U."/>
            <person name="Loque D."/>
            <person name="Otillar R."/>
            <person name="Salamov A."/>
            <person name="Schmutz J."/>
            <person name="Shapiro H."/>
            <person name="Lindquist E."/>
            <person name="Lucas S."/>
            <person name="Rokhsar D."/>
            <person name="Grigoriev I.V."/>
        </authorList>
    </citation>
    <scope>NUCLEOTIDE SEQUENCE [LARGE SCALE GENOMIC DNA]</scope>
</reference>
<dbReference type="Proteomes" id="UP000001514">
    <property type="component" value="Unassembled WGS sequence"/>
</dbReference>
<dbReference type="InterPro" id="IPR005202">
    <property type="entry name" value="TF_GRAS"/>
</dbReference>
<keyword evidence="4" id="KW-1185">Reference proteome</keyword>
<dbReference type="AlphaFoldDB" id="D8T1A4"/>
<dbReference type="GO" id="GO:0005634">
    <property type="term" value="C:nucleus"/>
    <property type="evidence" value="ECO:0000318"/>
    <property type="project" value="GO_Central"/>
</dbReference>
<gene>
    <name evidence="3" type="primary">SHR1-2</name>
    <name evidence="3" type="ORF">SELMODRAFT_129615</name>
</gene>
<evidence type="ECO:0000313" key="3">
    <source>
        <dbReference type="EMBL" id="EFJ09609.1"/>
    </source>
</evidence>
<dbReference type="GO" id="GO:0003700">
    <property type="term" value="F:DNA-binding transcription factor activity"/>
    <property type="evidence" value="ECO:0000318"/>
    <property type="project" value="GO_Central"/>
</dbReference>
<dbReference type="GeneID" id="9650718"/>
<dbReference type="HOGENOM" id="CLU_011924_5_1_1"/>
<dbReference type="InParanoid" id="D8T1A4"/>
<dbReference type="GO" id="GO:0006355">
    <property type="term" value="P:regulation of DNA-templated transcription"/>
    <property type="evidence" value="ECO:0000318"/>
    <property type="project" value="GO_Central"/>
</dbReference>
<dbReference type="Pfam" id="PF03514">
    <property type="entry name" value="GRAS"/>
    <property type="match status" value="1"/>
</dbReference>
<keyword evidence="1" id="KW-0805">Transcription regulation</keyword>
<dbReference type="OrthoDB" id="1913536at2759"/>